<gene>
    <name evidence="1" type="ORF">BB561_002955</name>
</gene>
<organism evidence="1 2">
    <name type="scientific">Smittium simulii</name>
    <dbReference type="NCBI Taxonomy" id="133385"/>
    <lineage>
        <taxon>Eukaryota</taxon>
        <taxon>Fungi</taxon>
        <taxon>Fungi incertae sedis</taxon>
        <taxon>Zoopagomycota</taxon>
        <taxon>Kickxellomycotina</taxon>
        <taxon>Harpellomycetes</taxon>
        <taxon>Harpellales</taxon>
        <taxon>Legeriomycetaceae</taxon>
        <taxon>Smittium</taxon>
    </lineage>
</organism>
<dbReference type="OrthoDB" id="2262258at2759"/>
<evidence type="ECO:0000313" key="1">
    <source>
        <dbReference type="EMBL" id="PVU93888.1"/>
    </source>
</evidence>
<protein>
    <recommendedName>
        <fullName evidence="3">Proteasome assembly chaperone 4</fullName>
    </recommendedName>
</protein>
<dbReference type="Proteomes" id="UP000245383">
    <property type="component" value="Unassembled WGS sequence"/>
</dbReference>
<reference evidence="1 2" key="1">
    <citation type="journal article" date="2018" name="MBio">
        <title>Comparative Genomics Reveals the Core Gene Toolbox for the Fungus-Insect Symbiosis.</title>
        <authorList>
            <person name="Wang Y."/>
            <person name="Stata M."/>
            <person name="Wang W."/>
            <person name="Stajich J.E."/>
            <person name="White M.M."/>
            <person name="Moncalvo J.M."/>
        </authorList>
    </citation>
    <scope>NUCLEOTIDE SEQUENCE [LARGE SCALE GENOMIC DNA]</scope>
    <source>
        <strain evidence="1 2">SWE-8-4</strain>
    </source>
</reference>
<dbReference type="InterPro" id="IPR032157">
    <property type="entry name" value="PAC4"/>
</dbReference>
<proteinExistence type="predicted"/>
<dbReference type="GO" id="GO:0043248">
    <property type="term" value="P:proteasome assembly"/>
    <property type="evidence" value="ECO:0007669"/>
    <property type="project" value="InterPro"/>
</dbReference>
<accession>A0A2T9YNG7</accession>
<keyword evidence="2" id="KW-1185">Reference proteome</keyword>
<dbReference type="AlphaFoldDB" id="A0A2T9YNG7"/>
<sequence>MEPSLVNPPACSSSYHKAIYRFNKLNSTIEFSENPTRPLDSDSVNICILIIGFPELSLKKANTSLWIWAGASTTSDFPGSAQLNTISVAYTTGSTSLSSTILSSSVEDNEKEIATRLSKRFARPITLSTDTRVLSLKTYSQTADKTTTEFSIPVAEQCILAEITKLLA</sequence>
<dbReference type="EMBL" id="MBFR01000109">
    <property type="protein sequence ID" value="PVU93888.1"/>
    <property type="molecule type" value="Genomic_DNA"/>
</dbReference>
<evidence type="ECO:0000313" key="2">
    <source>
        <dbReference type="Proteomes" id="UP000245383"/>
    </source>
</evidence>
<comment type="caution">
    <text evidence="1">The sequence shown here is derived from an EMBL/GenBank/DDBJ whole genome shotgun (WGS) entry which is preliminary data.</text>
</comment>
<dbReference type="Pfam" id="PF16093">
    <property type="entry name" value="PAC4"/>
    <property type="match status" value="1"/>
</dbReference>
<name>A0A2T9YNG7_9FUNG</name>
<evidence type="ECO:0008006" key="3">
    <source>
        <dbReference type="Google" id="ProtNLM"/>
    </source>
</evidence>